<dbReference type="EMBL" id="JABEQN010000003">
    <property type="protein sequence ID" value="MBB2192778.1"/>
    <property type="molecule type" value="Genomic_DNA"/>
</dbReference>
<evidence type="ECO:0000313" key="1">
    <source>
        <dbReference type="EMBL" id="MBB2164074.1"/>
    </source>
</evidence>
<dbReference type="RefSeq" id="WP_182972808.1">
    <property type="nucleotide sequence ID" value="NZ_JABEQN010000003.1"/>
</dbReference>
<evidence type="ECO:0000313" key="2">
    <source>
        <dbReference type="EMBL" id="MBB2192778.1"/>
    </source>
</evidence>
<proteinExistence type="predicted"/>
<protein>
    <submittedName>
        <fullName evidence="1">Uncharacterized protein</fullName>
    </submittedName>
</protein>
<accession>A0A7W4IJU6</accession>
<keyword evidence="3" id="KW-1185">Reference proteome</keyword>
<dbReference type="Proteomes" id="UP000561077">
    <property type="component" value="Unassembled WGS sequence"/>
</dbReference>
<dbReference type="EMBL" id="JABEQO010000005">
    <property type="protein sequence ID" value="MBB2164074.1"/>
    <property type="molecule type" value="Genomic_DNA"/>
</dbReference>
<sequence length="88" mass="9914">MLLHIPKMLTPDALAHCHRGLDPIARNDAVTSMGYHRASFCRYFDARVDVAIYPDLEKGFRVSPGVLPTLLLTWPDAYAGEELMIRDT</sequence>
<dbReference type="AlphaFoldDB" id="A0A7W4IJU6"/>
<evidence type="ECO:0000313" key="3">
    <source>
        <dbReference type="Proteomes" id="UP000540490"/>
    </source>
</evidence>
<comment type="caution">
    <text evidence="1">The sequence shown here is derived from an EMBL/GenBank/DDBJ whole genome shotgun (WGS) entry which is preliminary data.</text>
</comment>
<dbReference type="Proteomes" id="UP000540490">
    <property type="component" value="Unassembled WGS sequence"/>
</dbReference>
<organism evidence="1 4">
    <name type="scientific">Gluconacetobacter dulcium</name>
    <dbReference type="NCBI Taxonomy" id="2729096"/>
    <lineage>
        <taxon>Bacteria</taxon>
        <taxon>Pseudomonadati</taxon>
        <taxon>Pseudomonadota</taxon>
        <taxon>Alphaproteobacteria</taxon>
        <taxon>Acetobacterales</taxon>
        <taxon>Acetobacteraceae</taxon>
        <taxon>Gluconacetobacter</taxon>
    </lineage>
</organism>
<gene>
    <name evidence="2" type="ORF">HLH25_03820</name>
    <name evidence="1" type="ORF">HLH26_05880</name>
</gene>
<reference evidence="3 4" key="1">
    <citation type="submission" date="2020-04" db="EMBL/GenBank/DDBJ databases">
        <title>Description of novel Gluconacetobacter.</title>
        <authorList>
            <person name="Sombolestani A."/>
        </authorList>
    </citation>
    <scope>NUCLEOTIDE SEQUENCE [LARGE SCALE GENOMIC DNA]</scope>
    <source>
        <strain evidence="2 3">LMG 1728</strain>
        <strain evidence="1 4">LMG 1731</strain>
    </source>
</reference>
<evidence type="ECO:0000313" key="4">
    <source>
        <dbReference type="Proteomes" id="UP000561077"/>
    </source>
</evidence>
<name>A0A7W4IJU6_9PROT</name>